<feature type="region of interest" description="Disordered" evidence="2">
    <location>
        <begin position="184"/>
        <end position="214"/>
    </location>
</feature>
<feature type="coiled-coil region" evidence="1">
    <location>
        <begin position="463"/>
        <end position="490"/>
    </location>
</feature>
<gene>
    <name evidence="3" type="ORF">Tci_414381</name>
</gene>
<evidence type="ECO:0000313" key="3">
    <source>
        <dbReference type="EMBL" id="GEY42407.1"/>
    </source>
</evidence>
<sequence>MLERSIHIKGSTSETDENTTNPQQVPPTPQAPHTLSTIKLHIMKKYTNGQIRVLPPKTVEILARDREKEKFKSLLSQLETHGAGVSIEYVNQKFLRSLPYSWSQVSLIMRTKPGVDTLNFDDLYNNLRVFECDVKGFTRSSSSTQNVAFVSFDNTSSTNEVNTSFGVSTSSGYNSQKEGSLSYTDDLISKGNHDSRRRDAGNIGYKARDNGKRPVNQDEHKAIVNIDEEGVDWTGHAKDDTEDYALIDFNSSHSGSDTELKVNATRLKLTTARVYITEVKYALTTSPTIYTLCIKQFWTSAKVKTINDEVRIQALVDGKRVNIKESSIRRTLRLDDAEGASYLTNIKIFEGLAKMGEVTPLFDNMLVQAPKKVGILQADAQSIPITTEPSTSKPQKKHKPKRKPTQESEVLLTESTAEQNLSSPSNNPPPSGEDSLKLKELMDLCTYLSNKVLESESEVIDIKSTYQERIKKLEGRVERLEEENRGRKIADIDDDVKINLEKAQAEAYNLDLDHQEKVLSMIDVNEEEPADVEEVLEVVKAAKLMTEVVTTAGATKVSVPRKGKESSKREGESLEQEIAKKQKMKEETEELKKHLQIVTDYDDDDVNTDATPLALNIPIVGYKIHTERNKPYFKIIRADEIIRDRFEKTKPKNYSDDYLLNTLKIVFEKPNVEASVWKDQKGIYEGLHKGYDKFQSLLSQLKTHGAGVSTEDANQKFLRYLPSSWSQVSLIMRTKPEVDTLNFDDLYNNLIVFESDVKGSTGSSSSTHNAAFVSSDNTSSTNEVNTAFGVSTSSGHNLQKEGSSSYTNDLMNHDIRRRYTGNTGYMARDNEDYALMAFNSSNSGSDTELKVNAARLKLTTTRVYAAEVKYALTASPTIYTLCIKQFWASTKVKTINDKVRIQALVDGKRVNIKESFNRHTLRLDDAEFTSCLTNIKSFEGLAKMDAKTTSWNEFSSTMASAIICLATNKKFNFSRFVQLIINHQLGDMAHHKEIFNTPSFTKKVFANMKRVCPGFSREVTSLFDNMLVQAPEEHKPKRKPTQESEVPPTESPAEQNLSSPSNDPLPSGEDSLKLKELMDLCTNLSKKVIELESEVIDIKSTYQERIKKLEGMVERLEEENRVLKELKSVHSTDDANEPVMEKEKSSKHERKIVDIDADVLSMMDINEEELADVEEVLEVVKAAKLMTEVVTTAEATKNVMIEQVKRNERLNDVVMKYQTLKRKPLTQAQARRNMIIYLKNMAGFKMDYFKGMTYDEIKTLFEKHYNFNQTFLDEINEGVKVSKTKVRQEKDVEVESSKREGESLEQEIEKKQKMEEETEELKKHLQIVTDDDDVYTDATPLALKIPIVYYKIHTERNRPYFKIIRADGNHMLFISFSIMFKNFDREDLESL</sequence>
<accession>A0A699HK63</accession>
<protein>
    <submittedName>
        <fullName evidence="3">Ribonuclease H-like domain-containing protein</fullName>
    </submittedName>
</protein>
<feature type="compositionally biased region" description="Basic and acidic residues" evidence="2">
    <location>
        <begin position="562"/>
        <end position="576"/>
    </location>
</feature>
<reference evidence="3" key="1">
    <citation type="journal article" date="2019" name="Sci. Rep.">
        <title>Draft genome of Tanacetum cinerariifolium, the natural source of mosquito coil.</title>
        <authorList>
            <person name="Yamashiro T."/>
            <person name="Shiraishi A."/>
            <person name="Satake H."/>
            <person name="Nakayama K."/>
        </authorList>
    </citation>
    <scope>NUCLEOTIDE SEQUENCE</scope>
</reference>
<comment type="caution">
    <text evidence="3">The sequence shown here is derived from an EMBL/GenBank/DDBJ whole genome shotgun (WGS) entry which is preliminary data.</text>
</comment>
<feature type="compositionally biased region" description="Basic and acidic residues" evidence="2">
    <location>
        <begin position="187"/>
        <end position="214"/>
    </location>
</feature>
<feature type="compositionally biased region" description="Basic residues" evidence="2">
    <location>
        <begin position="394"/>
        <end position="403"/>
    </location>
</feature>
<name>A0A699HK63_TANCI</name>
<feature type="compositionally biased region" description="Low complexity" evidence="2">
    <location>
        <begin position="1056"/>
        <end position="1067"/>
    </location>
</feature>
<evidence type="ECO:0000256" key="2">
    <source>
        <dbReference type="SAM" id="MobiDB-lite"/>
    </source>
</evidence>
<feature type="region of interest" description="Disordered" evidence="2">
    <location>
        <begin position="1"/>
        <end position="32"/>
    </location>
</feature>
<feature type="region of interest" description="Disordered" evidence="2">
    <location>
        <begin position="1030"/>
        <end position="1070"/>
    </location>
</feature>
<feature type="coiled-coil region" evidence="1">
    <location>
        <begin position="1287"/>
        <end position="1331"/>
    </location>
</feature>
<proteinExistence type="predicted"/>
<feature type="coiled-coil region" evidence="1">
    <location>
        <begin position="1074"/>
        <end position="1129"/>
    </location>
</feature>
<organism evidence="3">
    <name type="scientific">Tanacetum cinerariifolium</name>
    <name type="common">Dalmatian daisy</name>
    <name type="synonym">Chrysanthemum cinerariifolium</name>
    <dbReference type="NCBI Taxonomy" id="118510"/>
    <lineage>
        <taxon>Eukaryota</taxon>
        <taxon>Viridiplantae</taxon>
        <taxon>Streptophyta</taxon>
        <taxon>Embryophyta</taxon>
        <taxon>Tracheophyta</taxon>
        <taxon>Spermatophyta</taxon>
        <taxon>Magnoliopsida</taxon>
        <taxon>eudicotyledons</taxon>
        <taxon>Gunneridae</taxon>
        <taxon>Pentapetalae</taxon>
        <taxon>asterids</taxon>
        <taxon>campanulids</taxon>
        <taxon>Asterales</taxon>
        <taxon>Asteraceae</taxon>
        <taxon>Asteroideae</taxon>
        <taxon>Anthemideae</taxon>
        <taxon>Anthemidinae</taxon>
        <taxon>Tanacetum</taxon>
    </lineage>
</organism>
<dbReference type="EMBL" id="BKCJ010177370">
    <property type="protein sequence ID" value="GEY42407.1"/>
    <property type="molecule type" value="Genomic_DNA"/>
</dbReference>
<keyword evidence="1" id="KW-0175">Coiled coil</keyword>
<feature type="region of interest" description="Disordered" evidence="2">
    <location>
        <begin position="556"/>
        <end position="576"/>
    </location>
</feature>
<evidence type="ECO:0000256" key="1">
    <source>
        <dbReference type="SAM" id="Coils"/>
    </source>
</evidence>
<feature type="region of interest" description="Disordered" evidence="2">
    <location>
        <begin position="384"/>
        <end position="435"/>
    </location>
</feature>